<dbReference type="AlphaFoldDB" id="A0A368H8B7"/>
<dbReference type="Proteomes" id="UP000252519">
    <property type="component" value="Unassembled WGS sequence"/>
</dbReference>
<comment type="caution">
    <text evidence="1">The sequence shown here is derived from an EMBL/GenBank/DDBJ whole genome shotgun (WGS) entry which is preliminary data.</text>
</comment>
<sequence>MNPEEEKVNLEDEIRAHQVSPATYLSKRHCRDGFHFNIANKWCYTFFPFSFWNFKHLMRREKTDGVIIHSHRSSRMGNR</sequence>
<keyword evidence="2" id="KW-1185">Reference proteome</keyword>
<proteinExistence type="predicted"/>
<evidence type="ECO:0000313" key="1">
    <source>
        <dbReference type="EMBL" id="RCN52814.1"/>
    </source>
</evidence>
<reference evidence="1 2" key="1">
    <citation type="submission" date="2014-10" db="EMBL/GenBank/DDBJ databases">
        <title>Draft genome of the hookworm Ancylostoma caninum.</title>
        <authorList>
            <person name="Mitreva M."/>
        </authorList>
    </citation>
    <scope>NUCLEOTIDE SEQUENCE [LARGE SCALE GENOMIC DNA]</scope>
    <source>
        <strain evidence="1 2">Baltimore</strain>
    </source>
</reference>
<gene>
    <name evidence="1" type="ORF">ANCCAN_01191</name>
</gene>
<evidence type="ECO:0000313" key="2">
    <source>
        <dbReference type="Proteomes" id="UP000252519"/>
    </source>
</evidence>
<protein>
    <submittedName>
        <fullName evidence="1">Uncharacterized protein</fullName>
    </submittedName>
</protein>
<dbReference type="EMBL" id="JOJR01000005">
    <property type="protein sequence ID" value="RCN52814.1"/>
    <property type="molecule type" value="Genomic_DNA"/>
</dbReference>
<organism evidence="1 2">
    <name type="scientific">Ancylostoma caninum</name>
    <name type="common">Dog hookworm</name>
    <dbReference type="NCBI Taxonomy" id="29170"/>
    <lineage>
        <taxon>Eukaryota</taxon>
        <taxon>Metazoa</taxon>
        <taxon>Ecdysozoa</taxon>
        <taxon>Nematoda</taxon>
        <taxon>Chromadorea</taxon>
        <taxon>Rhabditida</taxon>
        <taxon>Rhabditina</taxon>
        <taxon>Rhabditomorpha</taxon>
        <taxon>Strongyloidea</taxon>
        <taxon>Ancylostomatidae</taxon>
        <taxon>Ancylostomatinae</taxon>
        <taxon>Ancylostoma</taxon>
    </lineage>
</organism>
<name>A0A368H8B7_ANCCA</name>
<accession>A0A368H8B7</accession>